<feature type="signal peptide" evidence="1">
    <location>
        <begin position="1"/>
        <end position="24"/>
    </location>
</feature>
<accession>A0AAD5V2V7</accession>
<evidence type="ECO:0000313" key="2">
    <source>
        <dbReference type="EMBL" id="KAJ3483276.1"/>
    </source>
</evidence>
<name>A0AAD5V2V7_9APHY</name>
<keyword evidence="1" id="KW-0732">Signal</keyword>
<organism evidence="2 3">
    <name type="scientific">Meripilus lineatus</name>
    <dbReference type="NCBI Taxonomy" id="2056292"/>
    <lineage>
        <taxon>Eukaryota</taxon>
        <taxon>Fungi</taxon>
        <taxon>Dikarya</taxon>
        <taxon>Basidiomycota</taxon>
        <taxon>Agaricomycotina</taxon>
        <taxon>Agaricomycetes</taxon>
        <taxon>Polyporales</taxon>
        <taxon>Meripilaceae</taxon>
        <taxon>Meripilus</taxon>
    </lineage>
</organism>
<dbReference type="Proteomes" id="UP001212997">
    <property type="component" value="Unassembled WGS sequence"/>
</dbReference>
<proteinExistence type="predicted"/>
<comment type="caution">
    <text evidence="2">The sequence shown here is derived from an EMBL/GenBank/DDBJ whole genome shotgun (WGS) entry which is preliminary data.</text>
</comment>
<protein>
    <submittedName>
        <fullName evidence="2">Uncharacterized protein</fullName>
    </submittedName>
</protein>
<evidence type="ECO:0000256" key="1">
    <source>
        <dbReference type="SAM" id="SignalP"/>
    </source>
</evidence>
<gene>
    <name evidence="2" type="ORF">NLI96_g6414</name>
</gene>
<feature type="chain" id="PRO_5042226270" evidence="1">
    <location>
        <begin position="25"/>
        <end position="182"/>
    </location>
</feature>
<reference evidence="2" key="1">
    <citation type="submission" date="2022-07" db="EMBL/GenBank/DDBJ databases">
        <title>Genome Sequence of Physisporinus lineatus.</title>
        <authorList>
            <person name="Buettner E."/>
        </authorList>
    </citation>
    <scope>NUCLEOTIDE SEQUENCE</scope>
    <source>
        <strain evidence="2">VT162</strain>
    </source>
</reference>
<evidence type="ECO:0000313" key="3">
    <source>
        <dbReference type="Proteomes" id="UP001212997"/>
    </source>
</evidence>
<sequence length="182" mass="19988">MMARFFARLALVVSLLALVSSVNAAYIVQSFDSPNVVAGSYVIGTSRRDMSELEKDMMMEAIKAGMGMSKRDVWSPKIVEPTDKTVWVIGQEATVMWSSRDATHPPEHITNKKGKIVLGRLGPDGTGEHLDLEHPLVADFDILMGSARFKVPDVKPGGRYIVVLFGDSGNRSQPFTIQRPQA</sequence>
<keyword evidence="3" id="KW-1185">Reference proteome</keyword>
<dbReference type="EMBL" id="JANAWD010000234">
    <property type="protein sequence ID" value="KAJ3483276.1"/>
    <property type="molecule type" value="Genomic_DNA"/>
</dbReference>
<dbReference type="AlphaFoldDB" id="A0AAD5V2V7"/>